<reference evidence="7" key="1">
    <citation type="submission" date="2021-01" db="EMBL/GenBank/DDBJ databases">
        <authorList>
            <person name="Corre E."/>
            <person name="Pelletier E."/>
            <person name="Niang G."/>
            <person name="Scheremetjew M."/>
            <person name="Finn R."/>
            <person name="Kale V."/>
            <person name="Holt S."/>
            <person name="Cochrane G."/>
            <person name="Meng A."/>
            <person name="Brown T."/>
            <person name="Cohen L."/>
        </authorList>
    </citation>
    <scope>NUCLEOTIDE SEQUENCE</scope>
    <source>
        <strain evidence="7">PLY429</strain>
    </source>
</reference>
<evidence type="ECO:0000256" key="4">
    <source>
        <dbReference type="ARBA" id="ARBA00023235"/>
    </source>
</evidence>
<evidence type="ECO:0000256" key="2">
    <source>
        <dbReference type="ARBA" id="ARBA00013194"/>
    </source>
</evidence>
<dbReference type="EC" id="5.2.1.8" evidence="2 5"/>
<dbReference type="PANTHER" id="PTHR43811">
    <property type="entry name" value="FKBP-TYPE PEPTIDYL-PROLYL CIS-TRANS ISOMERASE FKPA"/>
    <property type="match status" value="1"/>
</dbReference>
<comment type="catalytic activity">
    <reaction evidence="1 5">
        <text>[protein]-peptidylproline (omega=180) = [protein]-peptidylproline (omega=0)</text>
        <dbReference type="Rhea" id="RHEA:16237"/>
        <dbReference type="Rhea" id="RHEA-COMP:10747"/>
        <dbReference type="Rhea" id="RHEA-COMP:10748"/>
        <dbReference type="ChEBI" id="CHEBI:83833"/>
        <dbReference type="ChEBI" id="CHEBI:83834"/>
        <dbReference type="EC" id="5.2.1.8"/>
    </reaction>
</comment>
<evidence type="ECO:0000256" key="1">
    <source>
        <dbReference type="ARBA" id="ARBA00000971"/>
    </source>
</evidence>
<dbReference type="AlphaFoldDB" id="A0A7S1X0Y8"/>
<sequence>MAFKEQVVCDADCQSTLDGIPMIETSSGLKYQDIKKGRGPSPPTGYQVTVHYTALTPSGQVFASSYESGKPYDVRVGAGQIVKGLDEGLLTMQVGGIRRIYIPGELAFPKGLASAPGRPRIPPNSPCIFDVNLLYIPGLDFDEEDYE</sequence>
<gene>
    <name evidence="7" type="ORF">TCHU04912_LOCUS4427</name>
</gene>
<name>A0A7S1X0Y8_9CHLO</name>
<dbReference type="PANTHER" id="PTHR43811:SF17">
    <property type="entry name" value="PEPTIDYL-PROLYL CIS-TRANS ISOMERASE FKBP16-3, CHLOROPLASTIC"/>
    <property type="match status" value="1"/>
</dbReference>
<feature type="domain" description="PPIase FKBP-type" evidence="6">
    <location>
        <begin position="45"/>
        <end position="137"/>
    </location>
</feature>
<protein>
    <recommendedName>
        <fullName evidence="2 5">peptidylprolyl isomerase</fullName>
        <ecNumber evidence="2 5">5.2.1.8</ecNumber>
    </recommendedName>
</protein>
<proteinExistence type="predicted"/>
<dbReference type="Gene3D" id="3.10.50.40">
    <property type="match status" value="1"/>
</dbReference>
<dbReference type="InterPro" id="IPR046357">
    <property type="entry name" value="PPIase_dom_sf"/>
</dbReference>
<organism evidence="7">
    <name type="scientific">Tetraselmis chuii</name>
    <dbReference type="NCBI Taxonomy" id="63592"/>
    <lineage>
        <taxon>Eukaryota</taxon>
        <taxon>Viridiplantae</taxon>
        <taxon>Chlorophyta</taxon>
        <taxon>core chlorophytes</taxon>
        <taxon>Chlorodendrophyceae</taxon>
        <taxon>Chlorodendrales</taxon>
        <taxon>Chlorodendraceae</taxon>
        <taxon>Tetraselmis</taxon>
    </lineage>
</organism>
<evidence type="ECO:0000259" key="6">
    <source>
        <dbReference type="PROSITE" id="PS50059"/>
    </source>
</evidence>
<keyword evidence="4 5" id="KW-0413">Isomerase</keyword>
<dbReference type="SUPFAM" id="SSF54534">
    <property type="entry name" value="FKBP-like"/>
    <property type="match status" value="1"/>
</dbReference>
<dbReference type="PROSITE" id="PS50059">
    <property type="entry name" value="FKBP_PPIASE"/>
    <property type="match status" value="1"/>
</dbReference>
<dbReference type="EMBL" id="HBGG01008785">
    <property type="protein sequence ID" value="CAD9202194.1"/>
    <property type="molecule type" value="Transcribed_RNA"/>
</dbReference>
<keyword evidence="3 5" id="KW-0697">Rotamase</keyword>
<dbReference type="Pfam" id="PF00254">
    <property type="entry name" value="FKBP_C"/>
    <property type="match status" value="1"/>
</dbReference>
<evidence type="ECO:0000256" key="3">
    <source>
        <dbReference type="ARBA" id="ARBA00023110"/>
    </source>
</evidence>
<evidence type="ECO:0000256" key="5">
    <source>
        <dbReference type="PROSITE-ProRule" id="PRU00277"/>
    </source>
</evidence>
<dbReference type="GO" id="GO:0003755">
    <property type="term" value="F:peptidyl-prolyl cis-trans isomerase activity"/>
    <property type="evidence" value="ECO:0007669"/>
    <property type="project" value="UniProtKB-KW"/>
</dbReference>
<dbReference type="InterPro" id="IPR001179">
    <property type="entry name" value="PPIase_FKBP_dom"/>
</dbReference>
<accession>A0A7S1X0Y8</accession>
<evidence type="ECO:0000313" key="7">
    <source>
        <dbReference type="EMBL" id="CAD9202194.1"/>
    </source>
</evidence>